<proteinExistence type="predicted"/>
<evidence type="ECO:0000313" key="2">
    <source>
        <dbReference type="EMBL" id="MQS76354.1"/>
    </source>
</evidence>
<protein>
    <submittedName>
        <fullName evidence="3">Uncharacterized protein</fullName>
    </submittedName>
</protein>
<keyword evidence="4" id="KW-1185">Reference proteome</keyword>
<keyword evidence="1" id="KW-0472">Membrane</keyword>
<dbReference type="Proteomes" id="UP000414364">
    <property type="component" value="Unassembled WGS sequence"/>
</dbReference>
<reference evidence="4 5" key="1">
    <citation type="journal article" date="2019" name="Syst. Appl. Microbiol.">
        <title>Polyphasic characterization of two novel Lactobacillus spp. isolated from blown salami packages: Description of Lactobacillus halodurans sp. nov. and Lactobacillus salsicarnum sp. nov.</title>
        <authorList>
            <person name="Schuster J.A."/>
            <person name="Klingl A."/>
            <person name="Vogel R.F."/>
            <person name="Ehrmann M.A."/>
        </authorList>
    </citation>
    <scope>NUCLEOTIDE SEQUENCE [LARGE SCALE GENOMIC DNA]</scope>
    <source>
        <strain evidence="3 4">TMW 1.1920</strain>
        <strain evidence="2 5">TMW 1.2172</strain>
    </source>
</reference>
<keyword evidence="1" id="KW-0812">Transmembrane</keyword>
<sequence>MLSFQDEWAIFKLQMKIALEDKIAFFYTLVIPAAMLFINKSQNFQDNASIYIYWSYIVVSTILNGFLLNLVRLRENGFLKTFSYIVGSKYPIIITSLFVQLLIIQVEILLFNFVVTIFITKVSWVTFLYGFLTTFWATIACAAMLSGLLLLKVKQASFNILINLFLLLGLIFLGLHPSGIWKYLLTIINPFQLIDVLYAIHYHYHLLGVVVLTFTIIYLIFSFFVFMKMSIKSQMKRV</sequence>
<feature type="transmembrane region" description="Helical" evidence="1">
    <location>
        <begin position="158"/>
        <end position="184"/>
    </location>
</feature>
<feature type="transmembrane region" description="Helical" evidence="1">
    <location>
        <begin position="204"/>
        <end position="227"/>
    </location>
</feature>
<evidence type="ECO:0000313" key="5">
    <source>
        <dbReference type="Proteomes" id="UP000414364"/>
    </source>
</evidence>
<keyword evidence="1" id="KW-1133">Transmembrane helix</keyword>
<feature type="transmembrane region" description="Helical" evidence="1">
    <location>
        <begin position="21"/>
        <end position="38"/>
    </location>
</feature>
<feature type="transmembrane region" description="Helical" evidence="1">
    <location>
        <begin position="50"/>
        <end position="71"/>
    </location>
</feature>
<dbReference type="Proteomes" id="UP000371423">
    <property type="component" value="Unassembled WGS sequence"/>
</dbReference>
<dbReference type="AlphaFoldDB" id="A0A5P0ZVY5"/>
<feature type="transmembrane region" description="Helical" evidence="1">
    <location>
        <begin position="126"/>
        <end position="151"/>
    </location>
</feature>
<gene>
    <name evidence="3" type="ORF">FHL05_03630</name>
    <name evidence="2" type="ORF">FHL06_08175</name>
</gene>
<organism evidence="3 4">
    <name type="scientific">Companilactobacillus halodurans</name>
    <dbReference type="NCBI Taxonomy" id="2584183"/>
    <lineage>
        <taxon>Bacteria</taxon>
        <taxon>Bacillati</taxon>
        <taxon>Bacillota</taxon>
        <taxon>Bacilli</taxon>
        <taxon>Lactobacillales</taxon>
        <taxon>Lactobacillaceae</taxon>
        <taxon>Companilactobacillus</taxon>
    </lineage>
</organism>
<name>A0A5P0ZVY5_9LACO</name>
<accession>A0A5P0ZVY5</accession>
<dbReference type="OrthoDB" id="2357459at2"/>
<evidence type="ECO:0000256" key="1">
    <source>
        <dbReference type="SAM" id="Phobius"/>
    </source>
</evidence>
<dbReference type="RefSeq" id="WP_153385747.1">
    <property type="nucleotide sequence ID" value="NZ_VDFO01000010.1"/>
</dbReference>
<comment type="caution">
    <text evidence="3">The sequence shown here is derived from an EMBL/GenBank/DDBJ whole genome shotgun (WGS) entry which is preliminary data.</text>
</comment>
<dbReference type="EMBL" id="VDFO01000010">
    <property type="protein sequence ID" value="MQS96978.1"/>
    <property type="molecule type" value="Genomic_DNA"/>
</dbReference>
<dbReference type="EMBL" id="VDFP01000015">
    <property type="protein sequence ID" value="MQS76354.1"/>
    <property type="molecule type" value="Genomic_DNA"/>
</dbReference>
<evidence type="ECO:0000313" key="4">
    <source>
        <dbReference type="Proteomes" id="UP000371423"/>
    </source>
</evidence>
<feature type="transmembrane region" description="Helical" evidence="1">
    <location>
        <begin position="92"/>
        <end position="120"/>
    </location>
</feature>
<evidence type="ECO:0000313" key="3">
    <source>
        <dbReference type="EMBL" id="MQS96978.1"/>
    </source>
</evidence>